<feature type="domain" description="NAD-dependent epimerase/dehydratase" evidence="1">
    <location>
        <begin position="3"/>
        <end position="210"/>
    </location>
</feature>
<reference evidence="2 3" key="1">
    <citation type="submission" date="2018-07" db="EMBL/GenBank/DDBJ databases">
        <title>Genomic Encyclopedia of Type Strains, Phase IV (KMG-IV): sequencing the most valuable type-strain genomes for metagenomic binning, comparative biology and taxonomic classification.</title>
        <authorList>
            <person name="Goeker M."/>
        </authorList>
    </citation>
    <scope>NUCLEOTIDE SEQUENCE [LARGE SCALE GENOMIC DNA]</scope>
    <source>
        <strain evidence="2 3">DSM 4134</strain>
    </source>
</reference>
<dbReference type="OrthoDB" id="1490291at2"/>
<organism evidence="2 3">
    <name type="scientific">Marinoscillum furvescens DSM 4134</name>
    <dbReference type="NCBI Taxonomy" id="1122208"/>
    <lineage>
        <taxon>Bacteria</taxon>
        <taxon>Pseudomonadati</taxon>
        <taxon>Bacteroidota</taxon>
        <taxon>Cytophagia</taxon>
        <taxon>Cytophagales</taxon>
        <taxon>Reichenbachiellaceae</taxon>
        <taxon>Marinoscillum</taxon>
    </lineage>
</organism>
<dbReference type="Gene3D" id="3.40.50.720">
    <property type="entry name" value="NAD(P)-binding Rossmann-like Domain"/>
    <property type="match status" value="1"/>
</dbReference>
<dbReference type="EMBL" id="QREG01000011">
    <property type="protein sequence ID" value="RED98006.1"/>
    <property type="molecule type" value="Genomic_DNA"/>
</dbReference>
<dbReference type="Pfam" id="PF01370">
    <property type="entry name" value="Epimerase"/>
    <property type="match status" value="1"/>
</dbReference>
<protein>
    <submittedName>
        <fullName evidence="2">Nucleoside-diphosphate-sugar epimerase</fullName>
    </submittedName>
</protein>
<keyword evidence="3" id="KW-1185">Reference proteome</keyword>
<dbReference type="Proteomes" id="UP000256779">
    <property type="component" value="Unassembled WGS sequence"/>
</dbReference>
<proteinExistence type="predicted"/>
<accession>A0A3D9L1S1</accession>
<comment type="caution">
    <text evidence="2">The sequence shown here is derived from an EMBL/GenBank/DDBJ whole genome shotgun (WGS) entry which is preliminary data.</text>
</comment>
<sequence length="318" mass="35583">MRILITGANGFLGSHLVETAIAKDHEVTALLRKGAGTSNLSHLSKYKTVLVDYTSVDTILQVLKDLGQYDLIIHNAGLTKSYTFEKYKKVNVDLTERILQAIIQANSLSPGANFAFISSLAAKGPTGNGGPASNYGRSKVMAEDIVRTSGVPYMIYRPTGIYGARDVQFVPLIKAVRMGIYPFMTPADHKMTLINARDVAENVIECAVNHTNEIVHLEDGQVYEHDDLKQHIDEALNTKSKKIKVPIPIVKTALRISDWIDNSLNRTPTLSLEHYSEISQNWDYDFSSERKRIPLTINYPLKKGFIDAIDYYRQNKLI</sequence>
<evidence type="ECO:0000259" key="1">
    <source>
        <dbReference type="Pfam" id="PF01370"/>
    </source>
</evidence>
<dbReference type="GO" id="GO:0044877">
    <property type="term" value="F:protein-containing complex binding"/>
    <property type="evidence" value="ECO:0007669"/>
    <property type="project" value="TreeGrafter"/>
</dbReference>
<dbReference type="PANTHER" id="PTHR12126:SF11">
    <property type="entry name" value="NADH DEHYDROGENASE [UBIQUINONE] 1 ALPHA SUBCOMPLEX SUBUNIT 9, MITOCHONDRIAL"/>
    <property type="match status" value="1"/>
</dbReference>
<name>A0A3D9L1S1_MARFU</name>
<dbReference type="SUPFAM" id="SSF51735">
    <property type="entry name" value="NAD(P)-binding Rossmann-fold domains"/>
    <property type="match status" value="1"/>
</dbReference>
<evidence type="ECO:0000313" key="3">
    <source>
        <dbReference type="Proteomes" id="UP000256779"/>
    </source>
</evidence>
<dbReference type="InterPro" id="IPR001509">
    <property type="entry name" value="Epimerase_deHydtase"/>
</dbReference>
<evidence type="ECO:0000313" key="2">
    <source>
        <dbReference type="EMBL" id="RED98006.1"/>
    </source>
</evidence>
<dbReference type="AlphaFoldDB" id="A0A3D9L1S1"/>
<dbReference type="InterPro" id="IPR051207">
    <property type="entry name" value="ComplexI_NDUFA9_subunit"/>
</dbReference>
<gene>
    <name evidence="2" type="ORF">C7460_111148</name>
</gene>
<dbReference type="RefSeq" id="WP_115868527.1">
    <property type="nucleotide sequence ID" value="NZ_QREG01000011.1"/>
</dbReference>
<dbReference type="InterPro" id="IPR036291">
    <property type="entry name" value="NAD(P)-bd_dom_sf"/>
</dbReference>
<dbReference type="PANTHER" id="PTHR12126">
    <property type="entry name" value="NADH-UBIQUINONE OXIDOREDUCTASE 39 KDA SUBUNIT-RELATED"/>
    <property type="match status" value="1"/>
</dbReference>